<gene>
    <name evidence="1" type="ORF">GCM10022263_10710</name>
</gene>
<sequence>MSAVVHRAEVLPSGPAPADPVARVGVLVSLNFPDMDEEIAALARRFTRVALATLADLGAAIELLDTSTPLPDPEAIGACDGLLLLGGGDIDAACFGPALSEVPNGYGVDRRADLDALHVLGIAEGADLPVLGICRGSQLINVHRGGTVVADLEDYVLHRGGPGEPLFLDETVLVEEGTRLHAVLDADRVVVRSGHHQAVDRVGRGLVVAARALDGVVEAIEDPARWVLGVQWHPEDDDGSAADRQRLLGAFVAACAARRNHQQIEERTL</sequence>
<protein>
    <submittedName>
        <fullName evidence="1">Gamma-glutamyl-gamma-aminobutyrate hydrolase family protein</fullName>
    </submittedName>
</protein>
<dbReference type="InterPro" id="IPR011697">
    <property type="entry name" value="Peptidase_C26"/>
</dbReference>
<organism evidence="1 2">
    <name type="scientific">Nocardioides daeguensis</name>
    <dbReference type="NCBI Taxonomy" id="908359"/>
    <lineage>
        <taxon>Bacteria</taxon>
        <taxon>Bacillati</taxon>
        <taxon>Actinomycetota</taxon>
        <taxon>Actinomycetes</taxon>
        <taxon>Propionibacteriales</taxon>
        <taxon>Nocardioidaceae</taxon>
        <taxon>Nocardioides</taxon>
    </lineage>
</organism>
<accession>A0ABP6UWM1</accession>
<comment type="caution">
    <text evidence="1">The sequence shown here is derived from an EMBL/GenBank/DDBJ whole genome shotgun (WGS) entry which is preliminary data.</text>
</comment>
<dbReference type="EMBL" id="BAABBB010000006">
    <property type="protein sequence ID" value="GAA3524122.1"/>
    <property type="molecule type" value="Genomic_DNA"/>
</dbReference>
<dbReference type="InterPro" id="IPR044668">
    <property type="entry name" value="PuuD-like"/>
</dbReference>
<evidence type="ECO:0000313" key="1">
    <source>
        <dbReference type="EMBL" id="GAA3524122.1"/>
    </source>
</evidence>
<evidence type="ECO:0000313" key="2">
    <source>
        <dbReference type="Proteomes" id="UP001500301"/>
    </source>
</evidence>
<dbReference type="GO" id="GO:0016787">
    <property type="term" value="F:hydrolase activity"/>
    <property type="evidence" value="ECO:0007669"/>
    <property type="project" value="UniProtKB-KW"/>
</dbReference>
<dbReference type="Proteomes" id="UP001500301">
    <property type="component" value="Unassembled WGS sequence"/>
</dbReference>
<keyword evidence="2" id="KW-1185">Reference proteome</keyword>
<reference evidence="2" key="1">
    <citation type="journal article" date="2019" name="Int. J. Syst. Evol. Microbiol.">
        <title>The Global Catalogue of Microorganisms (GCM) 10K type strain sequencing project: providing services to taxonomists for standard genome sequencing and annotation.</title>
        <authorList>
            <consortium name="The Broad Institute Genomics Platform"/>
            <consortium name="The Broad Institute Genome Sequencing Center for Infectious Disease"/>
            <person name="Wu L."/>
            <person name="Ma J."/>
        </authorList>
    </citation>
    <scope>NUCLEOTIDE SEQUENCE [LARGE SCALE GENOMIC DNA]</scope>
    <source>
        <strain evidence="2">JCM 17460</strain>
    </source>
</reference>
<dbReference type="PROSITE" id="PS51273">
    <property type="entry name" value="GATASE_TYPE_1"/>
    <property type="match status" value="1"/>
</dbReference>
<dbReference type="Pfam" id="PF07722">
    <property type="entry name" value="Peptidase_C26"/>
    <property type="match status" value="1"/>
</dbReference>
<dbReference type="PANTHER" id="PTHR43235">
    <property type="entry name" value="GLUTAMINE AMIDOTRANSFERASE PB2B2.05-RELATED"/>
    <property type="match status" value="1"/>
</dbReference>
<dbReference type="PANTHER" id="PTHR43235:SF1">
    <property type="entry name" value="GLUTAMINE AMIDOTRANSFERASE PB2B2.05-RELATED"/>
    <property type="match status" value="1"/>
</dbReference>
<dbReference type="RefSeq" id="WP_218235514.1">
    <property type="nucleotide sequence ID" value="NZ_BAABBB010000006.1"/>
</dbReference>
<name>A0ABP6UWM1_9ACTN</name>
<proteinExistence type="predicted"/>
<keyword evidence="1" id="KW-0378">Hydrolase</keyword>